<organism evidence="1 2">
    <name type="scientific">Enterococcus phage ECP3</name>
    <dbReference type="NCBI Taxonomy" id="1498168"/>
    <lineage>
        <taxon>Viruses</taxon>
        <taxon>Duplodnaviria</taxon>
        <taxon>Heunggongvirae</taxon>
        <taxon>Uroviricota</taxon>
        <taxon>Caudoviricetes</taxon>
        <taxon>Herelleviridae</taxon>
        <taxon>Brockvirinae</taxon>
        <taxon>Kochikohdavirus</taxon>
        <taxon>Kochikohdavirus ECP3</taxon>
    </lineage>
</organism>
<reference evidence="1" key="1">
    <citation type="submission" date="2014-05" db="EMBL/GenBank/DDBJ databases">
        <title>Complete genome sequence of Enterococcus faecalis bacteriophage ECP3.</title>
        <authorList>
            <person name="Kang H.-Y."/>
            <person name="Kim S."/>
            <person name="Kim J."/>
        </authorList>
    </citation>
    <scope>NUCLEOTIDE SEQUENCE [LARGE SCALE GENOMIC DNA]</scope>
    <source>
        <strain evidence="1">ECP3</strain>
    </source>
</reference>
<protein>
    <submittedName>
        <fullName evidence="1">Uncharacterized protein</fullName>
    </submittedName>
</protein>
<dbReference type="EMBL" id="KJ801817">
    <property type="protein sequence ID" value="AII28394.1"/>
    <property type="molecule type" value="Genomic_DNA"/>
</dbReference>
<keyword evidence="2" id="KW-1185">Reference proteome</keyword>
<dbReference type="Proteomes" id="UP000030157">
    <property type="component" value="Segment"/>
</dbReference>
<evidence type="ECO:0000313" key="2">
    <source>
        <dbReference type="Proteomes" id="UP000030157"/>
    </source>
</evidence>
<dbReference type="RefSeq" id="YP_009147035.1">
    <property type="nucleotide sequence ID" value="NC_027335.2"/>
</dbReference>
<evidence type="ECO:0000313" key="1">
    <source>
        <dbReference type="EMBL" id="AII28394.1"/>
    </source>
</evidence>
<sequence>MTKIKLITKKNTQGYVMNTLLRRFYKNNVDVEFLNKFNLPDIHNHIGEYDAVIIAGFPFFESQRGALDTALSSMDNPFSKVYHLATFGDTYRNEGSFRSFVDEVISPVGHFSELVIDLVKFTNTGTKEDEQNVVALAKEALVFAKDIIEETDNYNRYEVTDRTISWVLLVDLLGENLYKVTEPSKELDTILKEQEVLVDALNINMQDYVLRTIGKMSANVINGTVVCFGYAEQHVNEVAHKLINFYKSHNYQKVIVFIGRHTKGDDMFSVRSYGVNAGEVVYKVHNGKGKDTTATVFLGKPSEAVNNTLLSVLSEIL</sequence>
<proteinExistence type="predicted"/>
<accession>A0A096XSV5</accession>
<dbReference type="GeneID" id="24628083"/>
<name>A0A096XSV5_9CAUD</name>